<accession>A0A218W7Q6</accession>
<reference evidence="1" key="2">
    <citation type="submission" date="2017-06" db="EMBL/GenBank/DDBJ databases">
        <title>The pomegranate genome and the genomics of punicalagin biosynthesis.</title>
        <authorList>
            <person name="Xu C."/>
        </authorList>
    </citation>
    <scope>NUCLEOTIDE SEQUENCE [LARGE SCALE GENOMIC DNA]</scope>
    <source>
        <tissue evidence="1">Fresh leaf</tissue>
    </source>
</reference>
<dbReference type="Proteomes" id="UP000233551">
    <property type="component" value="Unassembled WGS sequence"/>
</dbReference>
<sequence length="158" mass="18615">MSDLGYSRCGSRRGFRVYPIKRFSVKTLRTRFVYLVGLLSRWRRAYGRAFRALRRGICRENNAASVLRRSRRDSRFSSSSRKPLVREMNYMQSNSFYSEAIKDCLEFIKRNSVSAEQRQQLLEEGRDRLPLEYDGPGNWDKSFHDDMPSNTILLSKIV</sequence>
<proteinExistence type="predicted"/>
<protein>
    <submittedName>
        <fullName evidence="1">Uncharacterized protein</fullName>
    </submittedName>
</protein>
<dbReference type="PANTHER" id="PTHR34996">
    <property type="entry name" value="OS06G0327400 PROTEIN"/>
    <property type="match status" value="1"/>
</dbReference>
<organism evidence="1 3">
    <name type="scientific">Punica granatum</name>
    <name type="common">Pomegranate</name>
    <dbReference type="NCBI Taxonomy" id="22663"/>
    <lineage>
        <taxon>Eukaryota</taxon>
        <taxon>Viridiplantae</taxon>
        <taxon>Streptophyta</taxon>
        <taxon>Embryophyta</taxon>
        <taxon>Tracheophyta</taxon>
        <taxon>Spermatophyta</taxon>
        <taxon>Magnoliopsida</taxon>
        <taxon>eudicotyledons</taxon>
        <taxon>Gunneridae</taxon>
        <taxon>Pentapetalae</taxon>
        <taxon>rosids</taxon>
        <taxon>malvids</taxon>
        <taxon>Myrtales</taxon>
        <taxon>Lythraceae</taxon>
        <taxon>Punica</taxon>
    </lineage>
</organism>
<reference evidence="3" key="1">
    <citation type="journal article" date="2017" name="Plant J.">
        <title>The pomegranate (Punica granatum L.) genome and the genomics of punicalagin biosynthesis.</title>
        <authorList>
            <person name="Qin G."/>
            <person name="Xu C."/>
            <person name="Ming R."/>
            <person name="Tang H."/>
            <person name="Guyot R."/>
            <person name="Kramer E.M."/>
            <person name="Hu Y."/>
            <person name="Yi X."/>
            <person name="Qi Y."/>
            <person name="Xu X."/>
            <person name="Gao Z."/>
            <person name="Pan H."/>
            <person name="Jian J."/>
            <person name="Tian Y."/>
            <person name="Yue Z."/>
            <person name="Xu Y."/>
        </authorList>
    </citation>
    <scope>NUCLEOTIDE SEQUENCE [LARGE SCALE GENOMIC DNA]</scope>
    <source>
        <strain evidence="3">cv. Dabenzi</strain>
    </source>
</reference>
<comment type="caution">
    <text evidence="1">The sequence shown here is derived from an EMBL/GenBank/DDBJ whole genome shotgun (WGS) entry which is preliminary data.</text>
</comment>
<evidence type="ECO:0000313" key="4">
    <source>
        <dbReference type="Proteomes" id="UP000233551"/>
    </source>
</evidence>
<name>A0A218W7Q6_PUNGR</name>
<dbReference type="PANTHER" id="PTHR34996:SF3">
    <property type="entry name" value="OS06G0327400 PROTEIN"/>
    <property type="match status" value="1"/>
</dbReference>
<evidence type="ECO:0000313" key="2">
    <source>
        <dbReference type="EMBL" id="PKI57071.1"/>
    </source>
</evidence>
<dbReference type="EMBL" id="PGOL01001537">
    <property type="protein sequence ID" value="PKI57071.1"/>
    <property type="molecule type" value="Genomic_DNA"/>
</dbReference>
<dbReference type="EMBL" id="MTKT01005034">
    <property type="protein sequence ID" value="OWM68350.1"/>
    <property type="molecule type" value="Genomic_DNA"/>
</dbReference>
<gene>
    <name evidence="1" type="ORF">CDL15_Pgr004832</name>
    <name evidence="2" type="ORF">CRG98_022575</name>
</gene>
<dbReference type="Proteomes" id="UP000197138">
    <property type="component" value="Unassembled WGS sequence"/>
</dbReference>
<dbReference type="AlphaFoldDB" id="A0A218W7Q6"/>
<keyword evidence="4" id="KW-1185">Reference proteome</keyword>
<evidence type="ECO:0000313" key="3">
    <source>
        <dbReference type="Proteomes" id="UP000197138"/>
    </source>
</evidence>
<evidence type="ECO:0000313" key="1">
    <source>
        <dbReference type="EMBL" id="OWM68350.1"/>
    </source>
</evidence>
<reference evidence="2 4" key="3">
    <citation type="submission" date="2017-11" db="EMBL/GenBank/DDBJ databases">
        <title>De-novo sequencing of pomegranate (Punica granatum L.) genome.</title>
        <authorList>
            <person name="Akparov Z."/>
            <person name="Amiraslanov A."/>
            <person name="Hajiyeva S."/>
            <person name="Abbasov M."/>
            <person name="Kaur K."/>
            <person name="Hamwieh A."/>
            <person name="Solovyev V."/>
            <person name="Salamov A."/>
            <person name="Braich B."/>
            <person name="Kosarev P."/>
            <person name="Mahmoud A."/>
            <person name="Hajiyev E."/>
            <person name="Babayeva S."/>
            <person name="Izzatullayeva V."/>
            <person name="Mammadov A."/>
            <person name="Mammadov A."/>
            <person name="Sharifova S."/>
            <person name="Ojaghi J."/>
            <person name="Eynullazada K."/>
            <person name="Bayramov B."/>
            <person name="Abdulazimova A."/>
            <person name="Shahmuradov I."/>
        </authorList>
    </citation>
    <scope>NUCLEOTIDE SEQUENCE [LARGE SCALE GENOMIC DNA]</scope>
    <source>
        <strain evidence="2">AG2017</strain>
        <strain evidence="4">cv. AG2017</strain>
        <tissue evidence="2">Leaf</tissue>
    </source>
</reference>